<dbReference type="NCBIfam" id="TIGR04281">
    <property type="entry name" value="peripla_PGF_1"/>
    <property type="match status" value="1"/>
</dbReference>
<sequence>MRQKIAVLAAAVLVLSLLAPAAAGSSGSGTATTTAAEATQAECEYPLEVTDATGETITLEEPPESVVALQPSDARTVFEIGAEDRLVGVPDNPGVADLETDGIESVTDGYEIQHETVIDLDPDIVLAANTTFDSDIQTLRDAGLTVYQFDEARSIDDVRENTNRTGALTGECAGAAESVQWMDDRLEIVTETLEGTDRPLAYYPMGADGTTPGTDSFIYDVLTTAGVEDLSEAASGTFYPKLSEETIVEEDPEWIIYPDDSDEPRMPDVAEATSASQSGNLVAVDANQISQPTPQVIYPLLEIVGEVHPEAYAEASADMDGANETDDENETNDGESENEDTIPGFGAPVAVAAALAAVGILARRR</sequence>
<dbReference type="EMBL" id="CP069188">
    <property type="protein sequence ID" value="QRV15211.1"/>
    <property type="molecule type" value="Genomic_DNA"/>
</dbReference>
<dbReference type="GeneID" id="62877517"/>
<dbReference type="PROSITE" id="PS50983">
    <property type="entry name" value="FE_B12_PBP"/>
    <property type="match status" value="1"/>
</dbReference>
<dbReference type="Proteomes" id="UP000637819">
    <property type="component" value="Chromosome"/>
</dbReference>
<keyword evidence="1" id="KW-0732">Signal</keyword>
<name>A0A8T8E1E1_9EURY</name>
<evidence type="ECO:0000256" key="2">
    <source>
        <dbReference type="SAM" id="MobiDB-lite"/>
    </source>
</evidence>
<feature type="compositionally biased region" description="Acidic residues" evidence="2">
    <location>
        <begin position="321"/>
        <end position="340"/>
    </location>
</feature>
<dbReference type="GO" id="GO:0071281">
    <property type="term" value="P:cellular response to iron ion"/>
    <property type="evidence" value="ECO:0007669"/>
    <property type="project" value="TreeGrafter"/>
</dbReference>
<dbReference type="RefSeq" id="WP_204747792.1">
    <property type="nucleotide sequence ID" value="NZ_CP069188.1"/>
</dbReference>
<evidence type="ECO:0000256" key="1">
    <source>
        <dbReference type="ARBA" id="ARBA00022729"/>
    </source>
</evidence>
<dbReference type="GO" id="GO:0005886">
    <property type="term" value="C:plasma membrane"/>
    <property type="evidence" value="ECO:0007669"/>
    <property type="project" value="UniProtKB-SubCell"/>
</dbReference>
<proteinExistence type="predicted"/>
<feature type="region of interest" description="Disordered" evidence="2">
    <location>
        <begin position="317"/>
        <end position="344"/>
    </location>
</feature>
<dbReference type="OrthoDB" id="214567at2157"/>
<dbReference type="PANTHER" id="PTHR30535:SF34">
    <property type="entry name" value="MOLYBDATE-BINDING PROTEIN MOLA"/>
    <property type="match status" value="1"/>
</dbReference>
<evidence type="ECO:0000259" key="3">
    <source>
        <dbReference type="PROSITE" id="PS50983"/>
    </source>
</evidence>
<organism evidence="4 5">
    <name type="scientific">Haloterrigena salifodinae</name>
    <dbReference type="NCBI Taxonomy" id="2675099"/>
    <lineage>
        <taxon>Archaea</taxon>
        <taxon>Methanobacteriati</taxon>
        <taxon>Methanobacteriota</taxon>
        <taxon>Stenosarchaea group</taxon>
        <taxon>Halobacteria</taxon>
        <taxon>Halobacteriales</taxon>
        <taxon>Natrialbaceae</taxon>
        <taxon>Haloterrigena</taxon>
    </lineage>
</organism>
<protein>
    <submittedName>
        <fullName evidence="4">ABC transporter substrate-binding protein</fullName>
    </submittedName>
</protein>
<dbReference type="InterPro" id="IPR054828">
    <property type="entry name" value="Vit_B12_bind_prot"/>
</dbReference>
<dbReference type="Gene3D" id="3.40.50.1980">
    <property type="entry name" value="Nitrogenase molybdenum iron protein domain"/>
    <property type="match status" value="2"/>
</dbReference>
<dbReference type="GO" id="GO:0030115">
    <property type="term" value="C:S-layer"/>
    <property type="evidence" value="ECO:0007669"/>
    <property type="project" value="UniProtKB-SubCell"/>
</dbReference>
<dbReference type="AlphaFoldDB" id="A0A8T8E1E1"/>
<dbReference type="NCBIfam" id="TIGR04126">
    <property type="entry name" value="PGF_CTERM"/>
    <property type="match status" value="1"/>
</dbReference>
<evidence type="ECO:0000313" key="4">
    <source>
        <dbReference type="EMBL" id="QRV15211.1"/>
    </source>
</evidence>
<dbReference type="KEGG" id="hsal:JMJ58_20295"/>
<dbReference type="InterPro" id="IPR026469">
    <property type="entry name" value="Peripla_PGF_1"/>
</dbReference>
<dbReference type="PANTHER" id="PTHR30535">
    <property type="entry name" value="VITAMIN B12-BINDING PROTEIN"/>
    <property type="match status" value="1"/>
</dbReference>
<dbReference type="InterPro" id="IPR002491">
    <property type="entry name" value="ABC_transptr_periplasmic_BD"/>
</dbReference>
<dbReference type="InterPro" id="IPR026371">
    <property type="entry name" value="PGF_CTERM"/>
</dbReference>
<accession>A0A8T8E1E1</accession>
<dbReference type="SUPFAM" id="SSF53807">
    <property type="entry name" value="Helical backbone' metal receptor"/>
    <property type="match status" value="1"/>
</dbReference>
<keyword evidence="5" id="KW-1185">Reference proteome</keyword>
<feature type="domain" description="Fe/B12 periplasmic-binding" evidence="3">
    <location>
        <begin position="65"/>
        <end position="315"/>
    </location>
</feature>
<dbReference type="InterPro" id="IPR050902">
    <property type="entry name" value="ABC_Transporter_SBP"/>
</dbReference>
<dbReference type="Pfam" id="PF01497">
    <property type="entry name" value="Peripla_BP_2"/>
    <property type="match status" value="1"/>
</dbReference>
<evidence type="ECO:0000313" key="5">
    <source>
        <dbReference type="Proteomes" id="UP000637819"/>
    </source>
</evidence>
<gene>
    <name evidence="4" type="ORF">JMJ58_20295</name>
</gene>
<dbReference type="NCBIfam" id="NF038402">
    <property type="entry name" value="TroA_like"/>
    <property type="match status" value="1"/>
</dbReference>
<reference evidence="4 5" key="1">
    <citation type="submission" date="2021-01" db="EMBL/GenBank/DDBJ databases">
        <title>Genome Sequence and Methylation Pattern of Haloterrigena salifodinae BOL5-1, An Extremely Halophilic Archaeon from a Bolivian Salt Mine.</title>
        <authorList>
            <person name="DasSarma P."/>
            <person name="Anton B.P."/>
            <person name="DasSarma S.L."/>
            <person name="von Ehrenheim H.A.L."/>
            <person name="Martinez F.L."/>
            <person name="Guzman D."/>
            <person name="Roberts R.J."/>
            <person name="DasSarma S."/>
        </authorList>
    </citation>
    <scope>NUCLEOTIDE SEQUENCE [LARGE SCALE GENOMIC DNA]</scope>
    <source>
        <strain evidence="4 5">BOL5-1</strain>
    </source>
</reference>